<gene>
    <name evidence="1" type="ORF">H0921_08865</name>
</gene>
<dbReference type="EMBL" id="JACEFB010000005">
    <property type="protein sequence ID" value="MBA2226267.1"/>
    <property type="molecule type" value="Genomic_DNA"/>
</dbReference>
<proteinExistence type="predicted"/>
<dbReference type="RefSeq" id="WP_194537710.1">
    <property type="nucleotide sequence ID" value="NZ_JACEFB010000005.1"/>
</dbReference>
<sequence>MNSRSLTHRWKVYGPPSFQLTQAVRPAPQAMLQPQQGYRLAVFQAGTLRMPMLSAAVSAEHLFEVFLELVSLIGDCGDVVVESTHGLGWGQSRLWRREGIDQVVLISHLWEFEQLLMHDGCTAIAVINRRRPAELQLDEHKLVHVYSPHLRPFQRCLSRWGIPRCRRLPLICEADHIHHTQPHFAQELTSFLYLLGAEEERQARR</sequence>
<protein>
    <submittedName>
        <fullName evidence="1">Uncharacterized protein</fullName>
    </submittedName>
</protein>
<comment type="caution">
    <text evidence="1">The sequence shown here is derived from an EMBL/GenBank/DDBJ whole genome shotgun (WGS) entry which is preliminary data.</text>
</comment>
<dbReference type="AlphaFoldDB" id="A0A7V9ABZ6"/>
<dbReference type="Proteomes" id="UP000542342">
    <property type="component" value="Unassembled WGS sequence"/>
</dbReference>
<organism evidence="1 2">
    <name type="scientific">Thermogemmata fonticola</name>
    <dbReference type="NCBI Taxonomy" id="2755323"/>
    <lineage>
        <taxon>Bacteria</taxon>
        <taxon>Pseudomonadati</taxon>
        <taxon>Planctomycetota</taxon>
        <taxon>Planctomycetia</taxon>
        <taxon>Gemmatales</taxon>
        <taxon>Gemmataceae</taxon>
        <taxon>Thermogemmata</taxon>
    </lineage>
</organism>
<accession>A0A7V9ABZ6</accession>
<evidence type="ECO:0000313" key="2">
    <source>
        <dbReference type="Proteomes" id="UP000542342"/>
    </source>
</evidence>
<reference evidence="1 2" key="1">
    <citation type="submission" date="2020-07" db="EMBL/GenBank/DDBJ databases">
        <title>Thermogemmata thermophila gen. nov., sp. nov., a novel moderate thermophilic planctomycete from a Kamchatka hot spring.</title>
        <authorList>
            <person name="Elcheninov A.G."/>
            <person name="Podosokorskaya O.A."/>
            <person name="Kovaleva O.L."/>
            <person name="Novikov A."/>
            <person name="Bonch-Osmolovskaya E.A."/>
            <person name="Toshchakov S.V."/>
            <person name="Kublanov I.V."/>
        </authorList>
    </citation>
    <scope>NUCLEOTIDE SEQUENCE [LARGE SCALE GENOMIC DNA]</scope>
    <source>
        <strain evidence="1 2">2918</strain>
    </source>
</reference>
<evidence type="ECO:0000313" key="1">
    <source>
        <dbReference type="EMBL" id="MBA2226267.1"/>
    </source>
</evidence>
<name>A0A7V9ABZ6_9BACT</name>
<keyword evidence="2" id="KW-1185">Reference proteome</keyword>